<dbReference type="SUPFAM" id="SSF56112">
    <property type="entry name" value="Protein kinase-like (PK-like)"/>
    <property type="match status" value="1"/>
</dbReference>
<protein>
    <recommendedName>
        <fullName evidence="1">non-specific serine/threonine protein kinase</fullName>
        <ecNumber evidence="1">2.7.11.1</ecNumber>
    </recommendedName>
</protein>
<evidence type="ECO:0000256" key="5">
    <source>
        <dbReference type="ARBA" id="ARBA00022777"/>
    </source>
</evidence>
<organism evidence="9 10">
    <name type="scientific">Kitasatospora atroaurantiaca</name>
    <dbReference type="NCBI Taxonomy" id="285545"/>
    <lineage>
        <taxon>Bacteria</taxon>
        <taxon>Bacillati</taxon>
        <taxon>Actinomycetota</taxon>
        <taxon>Actinomycetes</taxon>
        <taxon>Kitasatosporales</taxon>
        <taxon>Streptomycetaceae</taxon>
        <taxon>Kitasatospora</taxon>
    </lineage>
</organism>
<name>A0A561EZP5_9ACTN</name>
<dbReference type="PANTHER" id="PTHR43289">
    <property type="entry name" value="MITOGEN-ACTIVATED PROTEIN KINASE KINASE KINASE 20-RELATED"/>
    <property type="match status" value="1"/>
</dbReference>
<evidence type="ECO:0000313" key="9">
    <source>
        <dbReference type="EMBL" id="TWE21076.1"/>
    </source>
</evidence>
<dbReference type="PROSITE" id="PS50011">
    <property type="entry name" value="PROTEIN_KINASE_DOM"/>
    <property type="match status" value="1"/>
</dbReference>
<dbReference type="CDD" id="cd14014">
    <property type="entry name" value="STKc_PknB_like"/>
    <property type="match status" value="1"/>
</dbReference>
<feature type="domain" description="Protein kinase" evidence="8">
    <location>
        <begin position="10"/>
        <end position="278"/>
    </location>
</feature>
<evidence type="ECO:0000256" key="1">
    <source>
        <dbReference type="ARBA" id="ARBA00012513"/>
    </source>
</evidence>
<evidence type="ECO:0000256" key="3">
    <source>
        <dbReference type="ARBA" id="ARBA00022679"/>
    </source>
</evidence>
<keyword evidence="4" id="KW-0547">Nucleotide-binding</keyword>
<dbReference type="EMBL" id="VIVR01000001">
    <property type="protein sequence ID" value="TWE21076.1"/>
    <property type="molecule type" value="Genomic_DNA"/>
</dbReference>
<dbReference type="InterPro" id="IPR011009">
    <property type="entry name" value="Kinase-like_dom_sf"/>
</dbReference>
<sequence>MEGQLLSGRYELVEHLSSGGAGVVWSAYDRELGRTVTVKVFAGSDLSPEDTQRLEREARAAAALPDNPHVVTVHDFGHDGGSAFVVMEPVAGRSLDEVLTAGGVPDPARATDWVRQVCAGLEAAHAAGLVHGDIKPATLVLADDGTVKVLDLGSAWLHPAAPGPQRLSGANTALGSVPWMSPEQVRGDGEVDHRSDLYSLGCLLYQLLTGATPFGHLEASVQFGAHLRGTPAAPSRHRAGIPAGLDELVLRLLAKFPEERPASAGEVAALLDALAPEIGAAAASGFPAASAAAVAVQPRLVPAAMATAAPVFTPFDEFEPEPWWRRPSSRRAGLVAGSAALVLALVGGTVWAVGGQSTGADGGGRTKAGGSSHSGAVPVGSTSDLGDAPVAGTAGSAPANTPATPGATSAPSSAAASAGAAASGKAAATTTPSTATGGSKAGATPPAQVPASPATTASAYGCTGGLVDSYPVKTSEGVIFGYFYLYFDNSTGNNCAATIKTANSGYGTASVVKASISRCSNTSASNSCTKVSGTTSTDEGNFAKFAGPVKVSAASTCITGFGSIVWGGVTATTSSTLGNRAVHCG</sequence>
<dbReference type="AlphaFoldDB" id="A0A561EZP5"/>
<feature type="compositionally biased region" description="Low complexity" evidence="7">
    <location>
        <begin position="428"/>
        <end position="446"/>
    </location>
</feature>
<evidence type="ECO:0000256" key="4">
    <source>
        <dbReference type="ARBA" id="ARBA00022741"/>
    </source>
</evidence>
<keyword evidence="5 9" id="KW-0418">Kinase</keyword>
<dbReference type="Gene3D" id="1.10.510.10">
    <property type="entry name" value="Transferase(Phosphotransferase) domain 1"/>
    <property type="match status" value="1"/>
</dbReference>
<dbReference type="EC" id="2.7.11.1" evidence="1"/>
<dbReference type="OrthoDB" id="3873271at2"/>
<dbReference type="Gene3D" id="3.30.200.20">
    <property type="entry name" value="Phosphorylase Kinase, domain 1"/>
    <property type="match status" value="1"/>
</dbReference>
<evidence type="ECO:0000256" key="6">
    <source>
        <dbReference type="ARBA" id="ARBA00022840"/>
    </source>
</evidence>
<dbReference type="Proteomes" id="UP000318416">
    <property type="component" value="Unassembled WGS sequence"/>
</dbReference>
<evidence type="ECO:0000259" key="8">
    <source>
        <dbReference type="PROSITE" id="PS50011"/>
    </source>
</evidence>
<dbReference type="Pfam" id="PF00069">
    <property type="entry name" value="Pkinase"/>
    <property type="match status" value="1"/>
</dbReference>
<keyword evidence="3" id="KW-0808">Transferase</keyword>
<evidence type="ECO:0000313" key="10">
    <source>
        <dbReference type="Proteomes" id="UP000318416"/>
    </source>
</evidence>
<keyword evidence="6" id="KW-0067">ATP-binding</keyword>
<evidence type="ECO:0000256" key="2">
    <source>
        <dbReference type="ARBA" id="ARBA00022527"/>
    </source>
</evidence>
<evidence type="ECO:0000256" key="7">
    <source>
        <dbReference type="SAM" id="MobiDB-lite"/>
    </source>
</evidence>
<keyword evidence="10" id="KW-1185">Reference proteome</keyword>
<dbReference type="RefSeq" id="WP_145795821.1">
    <property type="nucleotide sequence ID" value="NZ_BAAABR010000047.1"/>
</dbReference>
<feature type="region of interest" description="Disordered" evidence="7">
    <location>
        <begin position="360"/>
        <end position="413"/>
    </location>
</feature>
<proteinExistence type="predicted"/>
<dbReference type="PANTHER" id="PTHR43289:SF6">
    <property type="entry name" value="SERINE_THREONINE-PROTEIN KINASE NEKL-3"/>
    <property type="match status" value="1"/>
</dbReference>
<accession>A0A561EZP5</accession>
<comment type="caution">
    <text evidence="9">The sequence shown here is derived from an EMBL/GenBank/DDBJ whole genome shotgun (WGS) entry which is preliminary data.</text>
</comment>
<reference evidence="9 10" key="1">
    <citation type="submission" date="2019-06" db="EMBL/GenBank/DDBJ databases">
        <title>Sequencing the genomes of 1000 actinobacteria strains.</title>
        <authorList>
            <person name="Klenk H.-P."/>
        </authorList>
    </citation>
    <scope>NUCLEOTIDE SEQUENCE [LARGE SCALE GENOMIC DNA]</scope>
    <source>
        <strain evidence="9 10">DSM 41649</strain>
    </source>
</reference>
<dbReference type="InterPro" id="IPR000719">
    <property type="entry name" value="Prot_kinase_dom"/>
</dbReference>
<feature type="region of interest" description="Disordered" evidence="7">
    <location>
        <begin position="428"/>
        <end position="454"/>
    </location>
</feature>
<dbReference type="GO" id="GO:0005524">
    <property type="term" value="F:ATP binding"/>
    <property type="evidence" value="ECO:0007669"/>
    <property type="project" value="UniProtKB-KW"/>
</dbReference>
<gene>
    <name evidence="9" type="ORF">FB465_6243</name>
</gene>
<keyword evidence="2 9" id="KW-0723">Serine/threonine-protein kinase</keyword>
<dbReference type="GO" id="GO:0004674">
    <property type="term" value="F:protein serine/threonine kinase activity"/>
    <property type="evidence" value="ECO:0007669"/>
    <property type="project" value="UniProtKB-KW"/>
</dbReference>
<feature type="compositionally biased region" description="Low complexity" evidence="7">
    <location>
        <begin position="391"/>
        <end position="413"/>
    </location>
</feature>